<feature type="transmembrane region" description="Helical" evidence="10">
    <location>
        <begin position="370"/>
        <end position="390"/>
    </location>
</feature>
<dbReference type="NCBIfam" id="TIGR00846">
    <property type="entry name" value="caca2"/>
    <property type="match status" value="1"/>
</dbReference>
<dbReference type="InterPro" id="IPR004713">
    <property type="entry name" value="CaH_exchang"/>
</dbReference>
<reference evidence="13" key="1">
    <citation type="journal article" date="2009" name="Genome Res.">
        <title>Comparative genomic analyses of the human fungal pathogens Coccidioides and their relatives.</title>
        <authorList>
            <person name="Sharpton T.J."/>
            <person name="Stajich J.E."/>
            <person name="Rounsley S.D."/>
            <person name="Gardner M.J."/>
            <person name="Wortman J.R."/>
            <person name="Jordar V.S."/>
            <person name="Maiti R."/>
            <person name="Kodira C.D."/>
            <person name="Neafsey D.E."/>
            <person name="Zeng Q."/>
            <person name="Hung C.-Y."/>
            <person name="McMahan C."/>
            <person name="Muszewska A."/>
            <person name="Grynberg M."/>
            <person name="Mandel M.A."/>
            <person name="Kellner E.M."/>
            <person name="Barker B.M."/>
            <person name="Galgiani J.N."/>
            <person name="Orbach M.J."/>
            <person name="Kirkland T.N."/>
            <person name="Cole G.T."/>
            <person name="Henn M.R."/>
            <person name="Birren B.W."/>
            <person name="Taylor J.W."/>
        </authorList>
    </citation>
    <scope>NUCLEOTIDE SEQUENCE [LARGE SCALE GENOMIC DNA]</scope>
    <source>
        <strain evidence="13">UAMH 1704</strain>
    </source>
</reference>
<dbReference type="NCBIfam" id="TIGR00378">
    <property type="entry name" value="cax"/>
    <property type="match status" value="1"/>
</dbReference>
<dbReference type="GO" id="GO:0012505">
    <property type="term" value="C:endomembrane system"/>
    <property type="evidence" value="ECO:0007669"/>
    <property type="project" value="UniProtKB-SubCell"/>
</dbReference>
<feature type="transmembrane region" description="Helical" evidence="10">
    <location>
        <begin position="185"/>
        <end position="205"/>
    </location>
</feature>
<keyword evidence="10" id="KW-0050">Antiport</keyword>
<dbReference type="Pfam" id="PF01699">
    <property type="entry name" value="Na_Ca_ex"/>
    <property type="match status" value="2"/>
</dbReference>
<dbReference type="AlphaFoldDB" id="C4JVH2"/>
<dbReference type="InParanoid" id="C4JVH2"/>
<feature type="transmembrane region" description="Helical" evidence="10">
    <location>
        <begin position="309"/>
        <end position="334"/>
    </location>
</feature>
<feature type="transmembrane region" description="Helical" evidence="10">
    <location>
        <begin position="155"/>
        <end position="173"/>
    </location>
</feature>
<feature type="transmembrane region" description="Helical" evidence="10">
    <location>
        <begin position="279"/>
        <end position="303"/>
    </location>
</feature>
<feature type="transmembrane region" description="Helical" evidence="10">
    <location>
        <begin position="243"/>
        <end position="267"/>
    </location>
</feature>
<evidence type="ECO:0000256" key="10">
    <source>
        <dbReference type="RuleBase" id="RU365028"/>
    </source>
</evidence>
<comment type="function">
    <text evidence="10">Has a role in promoting intracellular calcium ion sequestration via the exchange of calcium ions for hydrogen ions across the vacuolar membrane. Involved also in manganese ion homeostasis via its uptake into the vacuole.</text>
</comment>
<keyword evidence="10" id="KW-0926">Vacuole</keyword>
<dbReference type="EMBL" id="CH476618">
    <property type="protein sequence ID" value="EEP81699.1"/>
    <property type="molecule type" value="Genomic_DNA"/>
</dbReference>
<keyword evidence="8 10" id="KW-0406">Ion transport</keyword>
<feature type="transmembrane region" description="Helical" evidence="10">
    <location>
        <begin position="54"/>
        <end position="71"/>
    </location>
</feature>
<evidence type="ECO:0000313" key="12">
    <source>
        <dbReference type="EMBL" id="EEP81699.1"/>
    </source>
</evidence>
<dbReference type="STRING" id="336963.C4JVH2"/>
<evidence type="ECO:0000313" key="13">
    <source>
        <dbReference type="Proteomes" id="UP000002058"/>
    </source>
</evidence>
<evidence type="ECO:0000256" key="6">
    <source>
        <dbReference type="ARBA" id="ARBA00022837"/>
    </source>
</evidence>
<keyword evidence="3 10" id="KW-0813">Transport</keyword>
<dbReference type="GO" id="GO:0015386">
    <property type="term" value="F:potassium:proton antiporter activity"/>
    <property type="evidence" value="ECO:0007669"/>
    <property type="project" value="EnsemblFungi"/>
</dbReference>
<feature type="domain" description="Sodium/calcium exchanger membrane region" evidence="11">
    <location>
        <begin position="247"/>
        <end position="388"/>
    </location>
</feature>
<dbReference type="GO" id="GO:0006874">
    <property type="term" value="P:intracellular calcium ion homeostasis"/>
    <property type="evidence" value="ECO:0007669"/>
    <property type="project" value="EnsemblFungi"/>
</dbReference>
<dbReference type="Proteomes" id="UP000002058">
    <property type="component" value="Unassembled WGS sequence"/>
</dbReference>
<dbReference type="FunFam" id="1.20.1420.30:FF:000021">
    <property type="entry name" value="Vacuolar calcium ion transporter"/>
    <property type="match status" value="1"/>
</dbReference>
<keyword evidence="4 10" id="KW-0109">Calcium transport</keyword>
<accession>C4JVH2</accession>
<proteinExistence type="inferred from homology"/>
<dbReference type="VEuPathDB" id="FungiDB:UREG_06564"/>
<evidence type="ECO:0000256" key="9">
    <source>
        <dbReference type="ARBA" id="ARBA00023136"/>
    </source>
</evidence>
<dbReference type="HOGENOM" id="CLU_008721_2_1_1"/>
<dbReference type="FunCoup" id="C4JVH2">
    <property type="interactions" value="41"/>
</dbReference>
<dbReference type="Gene3D" id="1.20.1420.30">
    <property type="entry name" value="NCX, central ion-binding region"/>
    <property type="match status" value="2"/>
</dbReference>
<evidence type="ECO:0000256" key="4">
    <source>
        <dbReference type="ARBA" id="ARBA00022568"/>
    </source>
</evidence>
<name>C4JVH2_UNCRE</name>
<dbReference type="FunFam" id="1.20.1420.30:FF:000011">
    <property type="entry name" value="Vacuolar calcium ion transporter"/>
    <property type="match status" value="1"/>
</dbReference>
<evidence type="ECO:0000256" key="7">
    <source>
        <dbReference type="ARBA" id="ARBA00022989"/>
    </source>
</evidence>
<dbReference type="KEGG" id="ure:UREG_06564"/>
<dbReference type="PANTHER" id="PTHR31503">
    <property type="entry name" value="VACUOLAR CALCIUM ION TRANSPORTER"/>
    <property type="match status" value="1"/>
</dbReference>
<comment type="subcellular location">
    <subcellularLocation>
        <location evidence="1">Endomembrane system</location>
        <topology evidence="1">Multi-pass membrane protein</topology>
    </subcellularLocation>
    <subcellularLocation>
        <location evidence="10">Vacuole membrane</location>
    </subcellularLocation>
</comment>
<dbReference type="OMA" id="AVMITCN"/>
<evidence type="ECO:0000256" key="8">
    <source>
        <dbReference type="ARBA" id="ARBA00023065"/>
    </source>
</evidence>
<protein>
    <recommendedName>
        <fullName evidence="10">Vacuolar calcium ion transporter</fullName>
    </recommendedName>
</protein>
<dbReference type="OrthoDB" id="1699231at2759"/>
<keyword evidence="13" id="KW-1185">Reference proteome</keyword>
<evidence type="ECO:0000256" key="3">
    <source>
        <dbReference type="ARBA" id="ARBA00022448"/>
    </source>
</evidence>
<dbReference type="eggNOG" id="KOG1397">
    <property type="taxonomic scope" value="Eukaryota"/>
</dbReference>
<dbReference type="RefSeq" id="XP_002583597.1">
    <property type="nucleotide sequence ID" value="XM_002583551.1"/>
</dbReference>
<keyword evidence="9 10" id="KW-0472">Membrane</keyword>
<keyword evidence="5 10" id="KW-0812">Transmembrane</keyword>
<dbReference type="GO" id="GO:0000329">
    <property type="term" value="C:fungal-type vacuole membrane"/>
    <property type="evidence" value="ECO:0007669"/>
    <property type="project" value="EnsemblFungi"/>
</dbReference>
<evidence type="ECO:0000256" key="2">
    <source>
        <dbReference type="ARBA" id="ARBA00008170"/>
    </source>
</evidence>
<keyword evidence="6 10" id="KW-0106">Calcium</keyword>
<keyword evidence="7 10" id="KW-1133">Transmembrane helix</keyword>
<gene>
    <name evidence="12" type="ORF">UREG_06564</name>
</gene>
<comment type="similarity">
    <text evidence="2 10">Belongs to the Ca(2+):cation antiporter (CaCA) (TC 2.A.19) family.</text>
</comment>
<feature type="transmembrane region" description="Helical" evidence="10">
    <location>
        <begin position="116"/>
        <end position="135"/>
    </location>
</feature>
<dbReference type="GeneID" id="8438393"/>
<feature type="transmembrane region" description="Helical" evidence="10">
    <location>
        <begin position="346"/>
        <end position="364"/>
    </location>
</feature>
<evidence type="ECO:0000259" key="11">
    <source>
        <dbReference type="Pfam" id="PF01699"/>
    </source>
</evidence>
<dbReference type="GO" id="GO:0015369">
    <property type="term" value="F:calcium:proton antiporter activity"/>
    <property type="evidence" value="ECO:0007669"/>
    <property type="project" value="UniProtKB-UniRule"/>
</dbReference>
<sequence>MWYRSDRRVWVRVPSEAFYLSYATLVSNYVNILLIFVPLGIVSGTVGWNPTTTFVLNFLAIIPLASLLSFATEELAATLGETLGGLLNATFGNAVELIVSIIALQKNEIRIVQASMLGSILSNILLVLGCCFFIGGLKHHEQTFNSTVASTMSSLMAVASASLIIPATLYAALATSKSDPQRNILVLSHGTSIILLIVYIMYLYFQLKSHSDLFESQSGAALEGQNHNVEGSHEDESRILNPWAAGVALLVVTLAVAVCADLLVGTIDSIVESAHISRTFIGLILIPIVGNAAEHVTAIVVAYKNKMDLAIGVAIGSSLQIALFVTPFLVILGWILNRDMTLHFQMFETVAFFVSGLVVTLLIQDGKSNYLEGGLCLGMYVIIALAFYVYPDDAQDLPSLIRMLTSSSSSL</sequence>
<evidence type="ECO:0000256" key="1">
    <source>
        <dbReference type="ARBA" id="ARBA00004127"/>
    </source>
</evidence>
<feature type="transmembrane region" description="Helical" evidence="10">
    <location>
        <begin position="83"/>
        <end position="104"/>
    </location>
</feature>
<organism evidence="12 13">
    <name type="scientific">Uncinocarpus reesii (strain UAMH 1704)</name>
    <dbReference type="NCBI Taxonomy" id="336963"/>
    <lineage>
        <taxon>Eukaryota</taxon>
        <taxon>Fungi</taxon>
        <taxon>Dikarya</taxon>
        <taxon>Ascomycota</taxon>
        <taxon>Pezizomycotina</taxon>
        <taxon>Eurotiomycetes</taxon>
        <taxon>Eurotiomycetidae</taxon>
        <taxon>Onygenales</taxon>
        <taxon>Onygenaceae</taxon>
        <taxon>Uncinocarpus</taxon>
    </lineage>
</organism>
<feature type="domain" description="Sodium/calcium exchanger membrane region" evidence="11">
    <location>
        <begin position="52"/>
        <end position="207"/>
    </location>
</feature>
<feature type="transmembrane region" description="Helical" evidence="10">
    <location>
        <begin position="20"/>
        <end position="42"/>
    </location>
</feature>
<dbReference type="InterPro" id="IPR004798">
    <property type="entry name" value="CAX-like"/>
</dbReference>
<evidence type="ECO:0000256" key="5">
    <source>
        <dbReference type="ARBA" id="ARBA00022692"/>
    </source>
</evidence>
<dbReference type="InterPro" id="IPR044880">
    <property type="entry name" value="NCX_ion-bd_dom_sf"/>
</dbReference>
<dbReference type="InterPro" id="IPR004837">
    <property type="entry name" value="NaCa_Exmemb"/>
</dbReference>
<dbReference type="PANTHER" id="PTHR31503:SF22">
    <property type="entry name" value="VACUOLAR CALCIUM ION TRANSPORTER"/>
    <property type="match status" value="1"/>
</dbReference>